<name>A0A375CQM3_9BURK</name>
<dbReference type="Proteomes" id="UP000256297">
    <property type="component" value="Unassembled WGS sequence"/>
</dbReference>
<protein>
    <submittedName>
        <fullName evidence="2">Uncharacterized protein</fullName>
    </submittedName>
</protein>
<evidence type="ECO:0000256" key="1">
    <source>
        <dbReference type="SAM" id="MobiDB-lite"/>
    </source>
</evidence>
<evidence type="ECO:0000313" key="2">
    <source>
        <dbReference type="EMBL" id="SOY77729.1"/>
    </source>
</evidence>
<accession>A0A375CQM3</accession>
<dbReference type="EMBL" id="OFSP01000078">
    <property type="protein sequence ID" value="SOY77729.1"/>
    <property type="molecule type" value="Genomic_DNA"/>
</dbReference>
<feature type="region of interest" description="Disordered" evidence="1">
    <location>
        <begin position="40"/>
        <end position="60"/>
    </location>
</feature>
<gene>
    <name evidence="2" type="ORF">CBM2589_U10231</name>
</gene>
<proteinExistence type="predicted"/>
<reference evidence="3" key="1">
    <citation type="submission" date="2018-01" db="EMBL/GenBank/DDBJ databases">
        <authorList>
            <person name="Gaut B.S."/>
            <person name="Morton B.R."/>
            <person name="Clegg M.T."/>
            <person name="Duvall M.R."/>
        </authorList>
    </citation>
    <scope>NUCLEOTIDE SEQUENCE [LARGE SCALE GENOMIC DNA]</scope>
</reference>
<comment type="caution">
    <text evidence="2">The sequence shown here is derived from an EMBL/GenBank/DDBJ whole genome shotgun (WGS) entry which is preliminary data.</text>
</comment>
<dbReference type="AlphaFoldDB" id="A0A375CQM3"/>
<evidence type="ECO:0000313" key="3">
    <source>
        <dbReference type="Proteomes" id="UP000256297"/>
    </source>
</evidence>
<sequence>MTPWFGRTASLNDAGQSFAETGTQLLSKAIRDVPGGCMAKGIGGPPVSRTRHQRVMSPLL</sequence>
<organism evidence="2 3">
    <name type="scientific">Cupriavidus taiwanensis</name>
    <dbReference type="NCBI Taxonomy" id="164546"/>
    <lineage>
        <taxon>Bacteria</taxon>
        <taxon>Pseudomonadati</taxon>
        <taxon>Pseudomonadota</taxon>
        <taxon>Betaproteobacteria</taxon>
        <taxon>Burkholderiales</taxon>
        <taxon>Burkholderiaceae</taxon>
        <taxon>Cupriavidus</taxon>
    </lineage>
</organism>